<reference evidence="4 5" key="1">
    <citation type="submission" date="2016-11" db="EMBL/GenBank/DDBJ databases">
        <title>Paenibacillus species isolates.</title>
        <authorList>
            <person name="Beno S.M."/>
        </authorList>
    </citation>
    <scope>NUCLEOTIDE SEQUENCE [LARGE SCALE GENOMIC DNA]</scope>
    <source>
        <strain evidence="4 5">FSL R5-0378</strain>
    </source>
</reference>
<organism evidence="4 5">
    <name type="scientific">Paenibacillus rhizosphaerae</name>
    <dbReference type="NCBI Taxonomy" id="297318"/>
    <lineage>
        <taxon>Bacteria</taxon>
        <taxon>Bacillati</taxon>
        <taxon>Bacillota</taxon>
        <taxon>Bacilli</taxon>
        <taxon>Bacillales</taxon>
        <taxon>Paenibacillaceae</taxon>
        <taxon>Paenibacillus</taxon>
    </lineage>
</organism>
<dbReference type="InterPro" id="IPR013780">
    <property type="entry name" value="Glyco_hydro_b"/>
</dbReference>
<feature type="domain" description="Glycosyl hydrolase family 95 N-terminal" evidence="1">
    <location>
        <begin position="3"/>
        <end position="252"/>
    </location>
</feature>
<feature type="domain" description="Glycosyl hydrolase family 95 catalytic" evidence="3">
    <location>
        <begin position="281"/>
        <end position="696"/>
    </location>
</feature>
<dbReference type="InterPro" id="IPR012341">
    <property type="entry name" value="6hp_glycosidase-like_sf"/>
</dbReference>
<dbReference type="GO" id="GO:0005975">
    <property type="term" value="P:carbohydrate metabolic process"/>
    <property type="evidence" value="ECO:0007669"/>
    <property type="project" value="InterPro"/>
</dbReference>
<dbReference type="InterPro" id="IPR016518">
    <property type="entry name" value="Alpha-L-fucosidase"/>
</dbReference>
<dbReference type="PIRSF" id="PIRSF007663">
    <property type="entry name" value="UCP007663"/>
    <property type="match status" value="1"/>
</dbReference>
<dbReference type="PANTHER" id="PTHR31084">
    <property type="entry name" value="ALPHA-L-FUCOSIDASE 2"/>
    <property type="match status" value="1"/>
</dbReference>
<sequence>MKLQYDKPATVWTEALPIGNGRIGAMVFGGVAEERIQLNEDTLWSGYPRDTNNPEALEVLPRVRELIRSGQYEEADRAAKGMMGAYSQSYLPLGDLHIELKQEGEASFTGYKRELDLAEGITRVEYTVRGVVYTREMFVSHPDQVLVVRLTSSEAGKLNFRASLSSPLRSVTEAQDGTLVLRGTAPEQVWPNYYRSDDPIIYGDPDKTEAVRFQGRLTAVTEGGSAAVSETDIRVQGATAATLYFSAATSFSGFDKLPGSQGKDEKRAAKDDLDRAIQGNYEGQRQTHIADHRSLFDRVQLSLGASKAGEELSTEDRIVRYGAGDPGLVELLFHYGRYLMIASSRPGTQPANLQGIWNQEMRPPWSSNWTLNINAEMNYWPAETANLSELHEPLLRFIGDLARNGGTTAQTHYDARGWTAHHNSDIWAMSNPVGDYGHGDPVWCMWPMGGVWLCQHLWEHFAFSRDEKYLREHAYPVMKDAALFCLDWLQDDGSGRLITSPSTSPEHKFRTPAGGLAAVSEASTMDLMLIWDLLTNLIEASETLEEDEALRQEWLEARERLLPLQVGKYGQLQEWSKDFEDEDVHHRHASHMFGVYPGRQLTKRQSPDLFEAARRSLERRGDDGTGWSLGWKVALWARFGEGDRSLALLSNLLRLVREDEPDNYHHGGVYTNLFDAHPPFQIDGNFAATAGIAEMLLQSHQGYLEFLPALPASWPNGFVKGLRARGGFEVSLEWKEGRLAEAEIVSHAGSSLSIYSLNPLTILADENSIPVQQTGENLYSFPTTAGMTYRLLLEPSVQQGRL</sequence>
<dbReference type="Gene3D" id="2.70.98.50">
    <property type="entry name" value="putative glycoside hydrolase family protein from bacillus halodurans"/>
    <property type="match status" value="1"/>
</dbReference>
<dbReference type="Proteomes" id="UP000187172">
    <property type="component" value="Unassembled WGS sequence"/>
</dbReference>
<dbReference type="RefSeq" id="WP_076166220.1">
    <property type="nucleotide sequence ID" value="NZ_MRTP01000001.1"/>
</dbReference>
<evidence type="ECO:0000259" key="3">
    <source>
        <dbReference type="Pfam" id="PF22124"/>
    </source>
</evidence>
<dbReference type="InterPro" id="IPR054363">
    <property type="entry name" value="GH95_cat"/>
</dbReference>
<evidence type="ECO:0000313" key="5">
    <source>
        <dbReference type="Proteomes" id="UP000187172"/>
    </source>
</evidence>
<name>A0A1R1F110_9BACL</name>
<dbReference type="InterPro" id="IPR008928">
    <property type="entry name" value="6-hairpin_glycosidase_sf"/>
</dbReference>
<dbReference type="InterPro" id="IPR027414">
    <property type="entry name" value="GH95_N_dom"/>
</dbReference>
<evidence type="ECO:0000259" key="2">
    <source>
        <dbReference type="Pfam" id="PF21307"/>
    </source>
</evidence>
<protein>
    <submittedName>
        <fullName evidence="4">Alpha-L-fucosidase</fullName>
    </submittedName>
</protein>
<dbReference type="Pfam" id="PF21307">
    <property type="entry name" value="Glyco_hydro_95_C"/>
    <property type="match status" value="1"/>
</dbReference>
<dbReference type="SUPFAM" id="SSF48208">
    <property type="entry name" value="Six-hairpin glycosidases"/>
    <property type="match status" value="1"/>
</dbReference>
<dbReference type="Gene3D" id="2.60.40.1180">
    <property type="entry name" value="Golgi alpha-mannosidase II"/>
    <property type="match status" value="1"/>
</dbReference>
<dbReference type="AlphaFoldDB" id="A0A1R1F110"/>
<evidence type="ECO:0000313" key="4">
    <source>
        <dbReference type="EMBL" id="OMF57785.1"/>
    </source>
</evidence>
<comment type="caution">
    <text evidence="4">The sequence shown here is derived from an EMBL/GenBank/DDBJ whole genome shotgun (WGS) entry which is preliminary data.</text>
</comment>
<proteinExistence type="predicted"/>
<gene>
    <name evidence="4" type="ORF">BK138_04130</name>
</gene>
<dbReference type="Pfam" id="PF14498">
    <property type="entry name" value="Glyco_hyd_65N_2"/>
    <property type="match status" value="1"/>
</dbReference>
<dbReference type="InterPro" id="IPR049053">
    <property type="entry name" value="AFCA-like_C"/>
</dbReference>
<accession>A0A1R1F110</accession>
<dbReference type="EMBL" id="MRTP01000001">
    <property type="protein sequence ID" value="OMF57785.1"/>
    <property type="molecule type" value="Genomic_DNA"/>
</dbReference>
<feature type="domain" description="Alpha fucosidase A-like C-terminal" evidence="2">
    <location>
        <begin position="698"/>
        <end position="791"/>
    </location>
</feature>
<evidence type="ECO:0000259" key="1">
    <source>
        <dbReference type="Pfam" id="PF14498"/>
    </source>
</evidence>
<dbReference type="Gene3D" id="1.50.10.10">
    <property type="match status" value="1"/>
</dbReference>
<dbReference type="Pfam" id="PF22124">
    <property type="entry name" value="Glyco_hydro_95_cat"/>
    <property type="match status" value="1"/>
</dbReference>
<dbReference type="FunFam" id="1.50.10.10:FF:000028">
    <property type="entry name" value="Alpha-L-fucosidase 2"/>
    <property type="match status" value="1"/>
</dbReference>
<dbReference type="STRING" id="297318.BK138_04130"/>
<dbReference type="PANTHER" id="PTHR31084:SF0">
    <property type="entry name" value="ALPHA-L-FUCOSIDASE 2"/>
    <property type="match status" value="1"/>
</dbReference>
<keyword evidence="5" id="KW-1185">Reference proteome</keyword>
<dbReference type="GO" id="GO:0004560">
    <property type="term" value="F:alpha-L-fucosidase activity"/>
    <property type="evidence" value="ECO:0007669"/>
    <property type="project" value="InterPro"/>
</dbReference>